<feature type="region of interest" description="Disordered" evidence="6">
    <location>
        <begin position="206"/>
        <end position="273"/>
    </location>
</feature>
<accession>A0A9Q1DR11</accession>
<comment type="caution">
    <text evidence="8">The sequence shown here is derived from an EMBL/GenBank/DDBJ whole genome shotgun (WGS) entry which is preliminary data.</text>
</comment>
<organism evidence="8 9">
    <name type="scientific">Conger conger</name>
    <name type="common">Conger eel</name>
    <name type="synonym">Muraena conger</name>
    <dbReference type="NCBI Taxonomy" id="82655"/>
    <lineage>
        <taxon>Eukaryota</taxon>
        <taxon>Metazoa</taxon>
        <taxon>Chordata</taxon>
        <taxon>Craniata</taxon>
        <taxon>Vertebrata</taxon>
        <taxon>Euteleostomi</taxon>
        <taxon>Actinopterygii</taxon>
        <taxon>Neopterygii</taxon>
        <taxon>Teleostei</taxon>
        <taxon>Anguilliformes</taxon>
        <taxon>Congridae</taxon>
        <taxon>Conger</taxon>
    </lineage>
</organism>
<feature type="compositionally biased region" description="Pro residues" evidence="6">
    <location>
        <begin position="122"/>
        <end position="132"/>
    </location>
</feature>
<keyword evidence="4" id="KW-0804">Transcription</keyword>
<dbReference type="SMART" id="SM00338">
    <property type="entry name" value="BRLZ"/>
    <property type="match status" value="1"/>
</dbReference>
<dbReference type="PROSITE" id="PS50217">
    <property type="entry name" value="BZIP"/>
    <property type="match status" value="1"/>
</dbReference>
<dbReference type="EMBL" id="JAFJMO010000004">
    <property type="protein sequence ID" value="KAJ8278872.1"/>
    <property type="molecule type" value="Genomic_DNA"/>
</dbReference>
<evidence type="ECO:0000256" key="1">
    <source>
        <dbReference type="ARBA" id="ARBA00006079"/>
    </source>
</evidence>
<dbReference type="FunFam" id="1.20.5.170:FF:000025">
    <property type="entry name" value="nuclear factor interleukin-3-regulated protein-like"/>
    <property type="match status" value="1"/>
</dbReference>
<evidence type="ECO:0000313" key="9">
    <source>
        <dbReference type="Proteomes" id="UP001152803"/>
    </source>
</evidence>
<dbReference type="PANTHER" id="PTHR15284:SF1">
    <property type="entry name" value="NUCLEAR FACTOR INTERLEUKIN-3-REGULATED PROTEIN"/>
    <property type="match status" value="1"/>
</dbReference>
<evidence type="ECO:0000256" key="2">
    <source>
        <dbReference type="ARBA" id="ARBA00023015"/>
    </source>
</evidence>
<keyword evidence="9" id="KW-1185">Reference proteome</keyword>
<dbReference type="PROSITE" id="PS00036">
    <property type="entry name" value="BZIP_BASIC"/>
    <property type="match status" value="1"/>
</dbReference>
<proteinExistence type="inferred from homology"/>
<reference evidence="8" key="1">
    <citation type="journal article" date="2023" name="Science">
        <title>Genome structures resolve the early diversification of teleost fishes.</title>
        <authorList>
            <person name="Parey E."/>
            <person name="Louis A."/>
            <person name="Montfort J."/>
            <person name="Bouchez O."/>
            <person name="Roques C."/>
            <person name="Iampietro C."/>
            <person name="Lluch J."/>
            <person name="Castinel A."/>
            <person name="Donnadieu C."/>
            <person name="Desvignes T."/>
            <person name="Floi Bucao C."/>
            <person name="Jouanno E."/>
            <person name="Wen M."/>
            <person name="Mejri S."/>
            <person name="Dirks R."/>
            <person name="Jansen H."/>
            <person name="Henkel C."/>
            <person name="Chen W.J."/>
            <person name="Zahm M."/>
            <person name="Cabau C."/>
            <person name="Klopp C."/>
            <person name="Thompson A.W."/>
            <person name="Robinson-Rechavi M."/>
            <person name="Braasch I."/>
            <person name="Lecointre G."/>
            <person name="Bobe J."/>
            <person name="Postlethwait J.H."/>
            <person name="Berthelot C."/>
            <person name="Roest Crollius H."/>
            <person name="Guiguen Y."/>
        </authorList>
    </citation>
    <scope>NUCLEOTIDE SEQUENCE</scope>
    <source>
        <strain evidence="8">Concon-B</strain>
    </source>
</reference>
<dbReference type="OrthoDB" id="6151507at2759"/>
<dbReference type="InterPro" id="IPR046347">
    <property type="entry name" value="bZIP_sf"/>
</dbReference>
<dbReference type="PANTHER" id="PTHR15284">
    <property type="entry name" value="NUCLEAR FACTOR INTERLEUKIN-3-REGULATED PROTEIN"/>
    <property type="match status" value="1"/>
</dbReference>
<gene>
    <name evidence="8" type="ORF">COCON_G00059380</name>
</gene>
<evidence type="ECO:0000256" key="3">
    <source>
        <dbReference type="ARBA" id="ARBA00023125"/>
    </source>
</evidence>
<dbReference type="GO" id="GO:0005634">
    <property type="term" value="C:nucleus"/>
    <property type="evidence" value="ECO:0007669"/>
    <property type="project" value="TreeGrafter"/>
</dbReference>
<dbReference type="SUPFAM" id="SSF57959">
    <property type="entry name" value="Leucine zipper domain"/>
    <property type="match status" value="1"/>
</dbReference>
<dbReference type="Proteomes" id="UP001152803">
    <property type="component" value="Unassembled WGS sequence"/>
</dbReference>
<dbReference type="AlphaFoldDB" id="A0A9Q1DR11"/>
<dbReference type="InterPro" id="IPR004827">
    <property type="entry name" value="bZIP"/>
</dbReference>
<keyword evidence="3" id="KW-0238">DNA-binding</keyword>
<evidence type="ECO:0000259" key="7">
    <source>
        <dbReference type="PROSITE" id="PS50217"/>
    </source>
</evidence>
<protein>
    <recommendedName>
        <fullName evidence="7">BZIP domain-containing protein</fullName>
    </recommendedName>
</protein>
<keyword evidence="5" id="KW-0539">Nucleus</keyword>
<feature type="domain" description="BZIP" evidence="7">
    <location>
        <begin position="45"/>
        <end position="98"/>
    </location>
</feature>
<comment type="similarity">
    <text evidence="1">Belongs to the bZIP family. NFIL3 subfamily.</text>
</comment>
<dbReference type="InterPro" id="IPR047229">
    <property type="entry name" value="NFIL3-like"/>
</dbReference>
<sequence>MEQPFSLPLRGEASLVPLDLELSPHCLRRRGSRRKREFMPEERKDATYWEKRKKNNEAAKRSREKRRVNDYVLEAQLAALSEENTHLRAELLALRLQLGFLGPGAPHQGGLLPLPLPPPLPVSAPSLHPPHSLPRHTERDTCWGRGNAEGMASYHSPAPRPPHTGSAFSPARSRSRYPYFFDKYVPFPSPHLPFLLPTLLPPASASWAGSPPPRPAPGPKVSSDEEEGEQQVPAASVCDPRSALPHKLRLKWRGPQGQEAASLPPVTKLYVSD</sequence>
<evidence type="ECO:0000313" key="8">
    <source>
        <dbReference type="EMBL" id="KAJ8278872.1"/>
    </source>
</evidence>
<dbReference type="Pfam" id="PF07716">
    <property type="entry name" value="bZIP_2"/>
    <property type="match status" value="1"/>
</dbReference>
<evidence type="ECO:0000256" key="6">
    <source>
        <dbReference type="SAM" id="MobiDB-lite"/>
    </source>
</evidence>
<evidence type="ECO:0000256" key="5">
    <source>
        <dbReference type="ARBA" id="ARBA00023242"/>
    </source>
</evidence>
<dbReference type="GO" id="GO:0003677">
    <property type="term" value="F:DNA binding"/>
    <property type="evidence" value="ECO:0007669"/>
    <property type="project" value="UniProtKB-KW"/>
</dbReference>
<dbReference type="GO" id="GO:0007623">
    <property type="term" value="P:circadian rhythm"/>
    <property type="evidence" value="ECO:0007669"/>
    <property type="project" value="TreeGrafter"/>
</dbReference>
<name>A0A9Q1DR11_CONCO</name>
<keyword evidence="2" id="KW-0805">Transcription regulation</keyword>
<dbReference type="Gene3D" id="1.20.5.170">
    <property type="match status" value="1"/>
</dbReference>
<feature type="region of interest" description="Disordered" evidence="6">
    <location>
        <begin position="122"/>
        <end position="170"/>
    </location>
</feature>
<dbReference type="GO" id="GO:0003700">
    <property type="term" value="F:DNA-binding transcription factor activity"/>
    <property type="evidence" value="ECO:0007669"/>
    <property type="project" value="InterPro"/>
</dbReference>
<evidence type="ECO:0000256" key="4">
    <source>
        <dbReference type="ARBA" id="ARBA00023163"/>
    </source>
</evidence>